<accession>A0A2P2QBY3</accession>
<evidence type="ECO:0000256" key="1">
    <source>
        <dbReference type="SAM" id="MobiDB-lite"/>
    </source>
</evidence>
<evidence type="ECO:0000313" key="2">
    <source>
        <dbReference type="EMBL" id="MBX64502.1"/>
    </source>
</evidence>
<dbReference type="AlphaFoldDB" id="A0A2P2QBY3"/>
<proteinExistence type="predicted"/>
<sequence>MEMQDPKAIKIIRRSLWKHFDNVNHGSQKPGYIFNNNKHRDHHDMQDVS</sequence>
<organism evidence="2">
    <name type="scientific">Rhizophora mucronata</name>
    <name type="common">Asiatic mangrove</name>
    <dbReference type="NCBI Taxonomy" id="61149"/>
    <lineage>
        <taxon>Eukaryota</taxon>
        <taxon>Viridiplantae</taxon>
        <taxon>Streptophyta</taxon>
        <taxon>Embryophyta</taxon>
        <taxon>Tracheophyta</taxon>
        <taxon>Spermatophyta</taxon>
        <taxon>Magnoliopsida</taxon>
        <taxon>eudicotyledons</taxon>
        <taxon>Gunneridae</taxon>
        <taxon>Pentapetalae</taxon>
        <taxon>rosids</taxon>
        <taxon>fabids</taxon>
        <taxon>Malpighiales</taxon>
        <taxon>Rhizophoraceae</taxon>
        <taxon>Rhizophora</taxon>
    </lineage>
</organism>
<dbReference type="EMBL" id="GGEC01084018">
    <property type="protein sequence ID" value="MBX64502.1"/>
    <property type="molecule type" value="Transcribed_RNA"/>
</dbReference>
<reference evidence="2" key="1">
    <citation type="submission" date="2018-02" db="EMBL/GenBank/DDBJ databases">
        <title>Rhizophora mucronata_Transcriptome.</title>
        <authorList>
            <person name="Meera S.P."/>
            <person name="Sreeshan A."/>
            <person name="Augustine A."/>
        </authorList>
    </citation>
    <scope>NUCLEOTIDE SEQUENCE</scope>
    <source>
        <tissue evidence="2">Leaf</tissue>
    </source>
</reference>
<protein>
    <submittedName>
        <fullName evidence="2">Uncharacterized protein</fullName>
    </submittedName>
</protein>
<feature type="region of interest" description="Disordered" evidence="1">
    <location>
        <begin position="26"/>
        <end position="49"/>
    </location>
</feature>
<name>A0A2P2QBY3_RHIMU</name>